<dbReference type="GO" id="GO:0006261">
    <property type="term" value="P:DNA-templated DNA replication"/>
    <property type="evidence" value="ECO:0007669"/>
    <property type="project" value="TreeGrafter"/>
</dbReference>
<dbReference type="GO" id="GO:0008408">
    <property type="term" value="F:3'-5' exonuclease activity"/>
    <property type="evidence" value="ECO:0007669"/>
    <property type="project" value="InterPro"/>
</dbReference>
<dbReference type="AlphaFoldDB" id="A0A6L7HW08"/>
<reference evidence="4 5" key="1">
    <citation type="submission" date="2019-12" db="EMBL/GenBank/DDBJ databases">
        <title>Shewanella insulae sp. nov., isolated from a tidal flat.</title>
        <authorList>
            <person name="Yoon J.-H."/>
        </authorList>
    </citation>
    <scope>NUCLEOTIDE SEQUENCE [LARGE SCALE GENOMIC DNA]</scope>
    <source>
        <strain evidence="4 5">JBTF-M18</strain>
    </source>
</reference>
<protein>
    <recommendedName>
        <fullName evidence="1">DNA-directed DNA polymerase</fullName>
        <ecNumber evidence="1">2.7.7.7</ecNumber>
    </recommendedName>
</protein>
<comment type="catalytic activity">
    <reaction evidence="3">
        <text>DNA(n) + a 2'-deoxyribonucleoside 5'-triphosphate = DNA(n+1) + diphosphate</text>
        <dbReference type="Rhea" id="RHEA:22508"/>
        <dbReference type="Rhea" id="RHEA-COMP:17339"/>
        <dbReference type="Rhea" id="RHEA-COMP:17340"/>
        <dbReference type="ChEBI" id="CHEBI:33019"/>
        <dbReference type="ChEBI" id="CHEBI:61560"/>
        <dbReference type="ChEBI" id="CHEBI:173112"/>
        <dbReference type="EC" id="2.7.7.7"/>
    </reaction>
</comment>
<keyword evidence="5" id="KW-1185">Reference proteome</keyword>
<dbReference type="Proteomes" id="UP000474778">
    <property type="component" value="Unassembled WGS sequence"/>
</dbReference>
<accession>A0A6L7HW08</accession>
<dbReference type="PANTHER" id="PTHR11669:SF8">
    <property type="entry name" value="DNA POLYMERASE III SUBUNIT DELTA"/>
    <property type="match status" value="1"/>
</dbReference>
<keyword evidence="4" id="KW-0548">Nucleotidyltransferase</keyword>
<evidence type="ECO:0000256" key="2">
    <source>
        <dbReference type="ARBA" id="ARBA00022932"/>
    </source>
</evidence>
<dbReference type="InterPro" id="IPR050238">
    <property type="entry name" value="DNA_Rep/Repair_Clamp_Loader"/>
</dbReference>
<dbReference type="RefSeq" id="WP_160794918.1">
    <property type="nucleotide sequence ID" value="NZ_WRPA01000005.1"/>
</dbReference>
<evidence type="ECO:0000313" key="4">
    <source>
        <dbReference type="EMBL" id="MXR68537.1"/>
    </source>
</evidence>
<evidence type="ECO:0000256" key="3">
    <source>
        <dbReference type="ARBA" id="ARBA00049244"/>
    </source>
</evidence>
<evidence type="ECO:0000313" key="5">
    <source>
        <dbReference type="Proteomes" id="UP000474778"/>
    </source>
</evidence>
<proteinExistence type="predicted"/>
<dbReference type="Gene3D" id="3.40.50.300">
    <property type="entry name" value="P-loop containing nucleotide triphosphate hydrolases"/>
    <property type="match status" value="1"/>
</dbReference>
<keyword evidence="2" id="KW-0239">DNA-directed DNA polymerase</keyword>
<evidence type="ECO:0000256" key="1">
    <source>
        <dbReference type="ARBA" id="ARBA00012417"/>
    </source>
</evidence>
<dbReference type="InterPro" id="IPR027417">
    <property type="entry name" value="P-loop_NTPase"/>
</dbReference>
<dbReference type="InterPro" id="IPR004622">
    <property type="entry name" value="DNA_pol_HolB"/>
</dbReference>
<dbReference type="EMBL" id="WRPA01000005">
    <property type="protein sequence ID" value="MXR68537.1"/>
    <property type="molecule type" value="Genomic_DNA"/>
</dbReference>
<name>A0A6L7HW08_9GAMM</name>
<comment type="caution">
    <text evidence="4">The sequence shown here is derived from an EMBL/GenBank/DDBJ whole genome shotgun (WGS) entry which is preliminary data.</text>
</comment>
<dbReference type="PANTHER" id="PTHR11669">
    <property type="entry name" value="REPLICATION FACTOR C / DNA POLYMERASE III GAMMA-TAU SUBUNIT"/>
    <property type="match status" value="1"/>
</dbReference>
<keyword evidence="4" id="KW-0808">Transferase</keyword>
<dbReference type="Pfam" id="PF13177">
    <property type="entry name" value="DNA_pol3_delta2"/>
    <property type="match status" value="1"/>
</dbReference>
<dbReference type="GO" id="GO:0009360">
    <property type="term" value="C:DNA polymerase III complex"/>
    <property type="evidence" value="ECO:0007669"/>
    <property type="project" value="TreeGrafter"/>
</dbReference>
<organism evidence="4 5">
    <name type="scientific">Shewanella insulae</name>
    <dbReference type="NCBI Taxonomy" id="2681496"/>
    <lineage>
        <taxon>Bacteria</taxon>
        <taxon>Pseudomonadati</taxon>
        <taxon>Pseudomonadota</taxon>
        <taxon>Gammaproteobacteria</taxon>
        <taxon>Alteromonadales</taxon>
        <taxon>Shewanellaceae</taxon>
        <taxon>Shewanella</taxon>
    </lineage>
</organism>
<dbReference type="SUPFAM" id="SSF52540">
    <property type="entry name" value="P-loop containing nucleoside triphosphate hydrolases"/>
    <property type="match status" value="1"/>
</dbReference>
<sequence>MNLPWLTPVREAFCGQLMTGRQGHAYLLGIHQGYGGMQLANTLAQASLCMAPTANGACGVCKGCQLFIAGNHPDCYLLEADGNQIKVDQVRELCQKLTATAQQGGRRVAIVKNCERLNTAAANALLKTLEEPGKETLLLLQSDTPSRLMATISSRCQRLHCQLPSREAVQEWLAVQFNLTSDVTWCLPIVGGPVDLLAALNDGRYEALIGLRKAWVQSLSSGHLCANLTNIDEKQVSDALKVLYVVLRQKLVKQKDADALINIKITKFAAKVMETYHNLSMMPNVNFMAVFQSFIIEYQSLTTS</sequence>
<gene>
    <name evidence="4" type="primary">holB</name>
    <name evidence="4" type="ORF">GNT65_07615</name>
</gene>
<dbReference type="EC" id="2.7.7.7" evidence="1"/>
<dbReference type="GO" id="GO:0003887">
    <property type="term" value="F:DNA-directed DNA polymerase activity"/>
    <property type="evidence" value="ECO:0007669"/>
    <property type="project" value="UniProtKB-KW"/>
</dbReference>
<dbReference type="NCBIfam" id="TIGR00678">
    <property type="entry name" value="holB"/>
    <property type="match status" value="1"/>
</dbReference>